<proteinExistence type="predicted"/>
<accession>A0A3S1AJ98</accession>
<reference evidence="1" key="2">
    <citation type="journal article" date="2019" name="Genome Biol. Evol.">
        <title>Day and night: Metabolic profiles and evolutionary relationships of six axenic non-marine cyanobacteria.</title>
        <authorList>
            <person name="Will S.E."/>
            <person name="Henke P."/>
            <person name="Boedeker C."/>
            <person name="Huang S."/>
            <person name="Brinkmann H."/>
            <person name="Rohde M."/>
            <person name="Jarek M."/>
            <person name="Friedl T."/>
            <person name="Seufert S."/>
            <person name="Schumacher M."/>
            <person name="Overmann J."/>
            <person name="Neumann-Schaal M."/>
            <person name="Petersen J."/>
        </authorList>
    </citation>
    <scope>NUCLEOTIDE SEQUENCE [LARGE SCALE GENOMIC DNA]</scope>
    <source>
        <strain evidence="1">PCC 7102</strain>
    </source>
</reference>
<name>A0A3S1AJ98_9CYAN</name>
<dbReference type="AlphaFoldDB" id="A0A3S1AJ98"/>
<dbReference type="RefSeq" id="WP_127084415.1">
    <property type="nucleotide sequence ID" value="NZ_RSCL01000017.1"/>
</dbReference>
<dbReference type="EMBL" id="RSCL01000017">
    <property type="protein sequence ID" value="RUT02135.1"/>
    <property type="molecule type" value="Genomic_DNA"/>
</dbReference>
<evidence type="ECO:0000313" key="2">
    <source>
        <dbReference type="Proteomes" id="UP000271624"/>
    </source>
</evidence>
<comment type="caution">
    <text evidence="1">The sequence shown here is derived from an EMBL/GenBank/DDBJ whole genome shotgun (WGS) entry which is preliminary data.</text>
</comment>
<sequence length="205" mass="23457">MPFAFEIIATREVHRDFGGDSYRHWTLLIGILRSGVIKLRDHICLPSQTGQNLVSTVIGFEPNVHDISEGEKRLMLPSRPFSQNIPDFMRRRGKLWLKQSSKKQIKASVVNHPFMLVTWEPAHNAADIRLGGLATECSNSYYQNFILETLQLTPENILHCRDCATPLSSIPAAMPHLKELFTHPNKEIVSRAVNIYNYLHWQQKG</sequence>
<dbReference type="Proteomes" id="UP000271624">
    <property type="component" value="Unassembled WGS sequence"/>
</dbReference>
<evidence type="ECO:0000313" key="1">
    <source>
        <dbReference type="EMBL" id="RUT02135.1"/>
    </source>
</evidence>
<dbReference type="OrthoDB" id="509349at2"/>
<keyword evidence="2" id="KW-1185">Reference proteome</keyword>
<organism evidence="1 2">
    <name type="scientific">Dulcicalothrix desertica PCC 7102</name>
    <dbReference type="NCBI Taxonomy" id="232991"/>
    <lineage>
        <taxon>Bacteria</taxon>
        <taxon>Bacillati</taxon>
        <taxon>Cyanobacteriota</taxon>
        <taxon>Cyanophyceae</taxon>
        <taxon>Nostocales</taxon>
        <taxon>Calotrichaceae</taxon>
        <taxon>Dulcicalothrix</taxon>
    </lineage>
</organism>
<reference evidence="1" key="1">
    <citation type="submission" date="2018-12" db="EMBL/GenBank/DDBJ databases">
        <authorList>
            <person name="Will S."/>
            <person name="Neumann-Schaal M."/>
            <person name="Henke P."/>
        </authorList>
    </citation>
    <scope>NUCLEOTIDE SEQUENCE</scope>
    <source>
        <strain evidence="1">PCC 7102</strain>
    </source>
</reference>
<protein>
    <submittedName>
        <fullName evidence="1">Uncharacterized protein</fullName>
    </submittedName>
</protein>
<gene>
    <name evidence="1" type="ORF">DSM106972_062100</name>
</gene>